<proteinExistence type="predicted"/>
<accession>A0ABU6C7Z1</accession>
<sequence length="194" mass="21334">MSTHPVQAAGADPRPLLGEPLPLDLLNTRWVDDDGAHDLLEHPDGLTIWLTSAGLAGTAPDTRETLDALLVTRDALSALTRSEGPDPDRARQMLNETLGHGRIRRLLGPAGPETVIETDTPGWLAAWRAAEHYLRLLDEGPARIRECANPVCVLRFYDISKNGGRRWCSMAACGNRAKSRRHYARHQEQSPPQG</sequence>
<dbReference type="EMBL" id="JAOZYB010000068">
    <property type="protein sequence ID" value="MEB3960834.1"/>
    <property type="molecule type" value="Genomic_DNA"/>
</dbReference>
<feature type="domain" description="Zinc finger CGNR" evidence="1">
    <location>
        <begin position="143"/>
        <end position="186"/>
    </location>
</feature>
<keyword evidence="3" id="KW-1185">Reference proteome</keyword>
<name>A0ABU6C7Z1_9ACTN</name>
<dbReference type="InterPro" id="IPR021005">
    <property type="entry name" value="Znf_CGNR"/>
</dbReference>
<dbReference type="InterPro" id="IPR010852">
    <property type="entry name" value="ABATE"/>
</dbReference>
<comment type="caution">
    <text evidence="2">The sequence shown here is derived from an EMBL/GenBank/DDBJ whole genome shotgun (WGS) entry which is preliminary data.</text>
</comment>
<dbReference type="Proteomes" id="UP001352223">
    <property type="component" value="Unassembled WGS sequence"/>
</dbReference>
<dbReference type="InterPro" id="IPR023286">
    <property type="entry name" value="ABATE_dom_sf"/>
</dbReference>
<dbReference type="Pfam" id="PF07336">
    <property type="entry name" value="ABATE"/>
    <property type="match status" value="1"/>
</dbReference>
<reference evidence="2 3" key="1">
    <citation type="submission" date="2022-10" db="EMBL/GenBank/DDBJ databases">
        <authorList>
            <person name="Xie J."/>
            <person name="Shen N."/>
        </authorList>
    </citation>
    <scope>NUCLEOTIDE SEQUENCE [LARGE SCALE GENOMIC DNA]</scope>
    <source>
        <strain evidence="2 3">DSM 41681</strain>
    </source>
</reference>
<evidence type="ECO:0000259" key="1">
    <source>
        <dbReference type="Pfam" id="PF11706"/>
    </source>
</evidence>
<organism evidence="2 3">
    <name type="scientific">Streptomyces kunmingensis</name>
    <dbReference type="NCBI Taxonomy" id="68225"/>
    <lineage>
        <taxon>Bacteria</taxon>
        <taxon>Bacillati</taxon>
        <taxon>Actinomycetota</taxon>
        <taxon>Actinomycetes</taxon>
        <taxon>Kitasatosporales</taxon>
        <taxon>Streptomycetaceae</taxon>
        <taxon>Streptomyces</taxon>
    </lineage>
</organism>
<dbReference type="SUPFAM" id="SSF160904">
    <property type="entry name" value="Jann2411-like"/>
    <property type="match status" value="1"/>
</dbReference>
<protein>
    <submittedName>
        <fullName evidence="2">CGNR zinc finger domain-containing protein</fullName>
    </submittedName>
</protein>
<dbReference type="PANTHER" id="PTHR35525:SF3">
    <property type="entry name" value="BLL6575 PROTEIN"/>
    <property type="match status" value="1"/>
</dbReference>
<dbReference type="Gene3D" id="1.10.3300.10">
    <property type="entry name" value="Jann2411-like domain"/>
    <property type="match status" value="1"/>
</dbReference>
<dbReference type="PANTHER" id="PTHR35525">
    <property type="entry name" value="BLL6575 PROTEIN"/>
    <property type="match status" value="1"/>
</dbReference>
<dbReference type="RefSeq" id="WP_324767997.1">
    <property type="nucleotide sequence ID" value="NZ_BAAATS010000028.1"/>
</dbReference>
<evidence type="ECO:0000313" key="2">
    <source>
        <dbReference type="EMBL" id="MEB3960834.1"/>
    </source>
</evidence>
<dbReference type="Pfam" id="PF11706">
    <property type="entry name" value="zf-CGNR"/>
    <property type="match status" value="1"/>
</dbReference>
<gene>
    <name evidence="2" type="ORF">OKJ48_11350</name>
</gene>
<evidence type="ECO:0000313" key="3">
    <source>
        <dbReference type="Proteomes" id="UP001352223"/>
    </source>
</evidence>